<feature type="transmembrane region" description="Helical" evidence="7">
    <location>
        <begin position="871"/>
        <end position="894"/>
    </location>
</feature>
<keyword evidence="10" id="KW-1185">Reference proteome</keyword>
<dbReference type="EMBL" id="VNJJ01000002">
    <property type="protein sequence ID" value="TVY02932.1"/>
    <property type="molecule type" value="Genomic_DNA"/>
</dbReference>
<dbReference type="InterPro" id="IPR003838">
    <property type="entry name" value="ABC3_permease_C"/>
</dbReference>
<feature type="transmembrane region" description="Helical" evidence="7">
    <location>
        <begin position="821"/>
        <end position="850"/>
    </location>
</feature>
<dbReference type="PANTHER" id="PTHR30572">
    <property type="entry name" value="MEMBRANE COMPONENT OF TRANSPORTER-RELATED"/>
    <property type="match status" value="1"/>
</dbReference>
<keyword evidence="4 7" id="KW-1133">Transmembrane helix</keyword>
<keyword evidence="3 7" id="KW-0812">Transmembrane</keyword>
<protein>
    <submittedName>
        <fullName evidence="9">FtsX-like permease family protein</fullName>
    </submittedName>
</protein>
<feature type="transmembrane region" description="Helical" evidence="7">
    <location>
        <begin position="349"/>
        <end position="371"/>
    </location>
</feature>
<dbReference type="Proteomes" id="UP000316330">
    <property type="component" value="Unassembled WGS sequence"/>
</dbReference>
<feature type="domain" description="ABC3 transporter permease C-terminal" evidence="8">
    <location>
        <begin position="833"/>
        <end position="954"/>
    </location>
</feature>
<reference evidence="9 10" key="1">
    <citation type="submission" date="2019-07" db="EMBL/GenBank/DDBJ databases">
        <authorList>
            <person name="Kim J."/>
        </authorList>
    </citation>
    <scope>NUCLEOTIDE SEQUENCE [LARGE SCALE GENOMIC DNA]</scope>
    <source>
        <strain evidence="9 10">G13</strain>
    </source>
</reference>
<feature type="transmembrane region" description="Helical" evidence="7">
    <location>
        <begin position="542"/>
        <end position="561"/>
    </location>
</feature>
<dbReference type="Pfam" id="PF02687">
    <property type="entry name" value="FtsX"/>
    <property type="match status" value="2"/>
</dbReference>
<feature type="transmembrane region" description="Helical" evidence="7">
    <location>
        <begin position="929"/>
        <end position="950"/>
    </location>
</feature>
<evidence type="ECO:0000256" key="5">
    <source>
        <dbReference type="ARBA" id="ARBA00023136"/>
    </source>
</evidence>
<evidence type="ECO:0000256" key="1">
    <source>
        <dbReference type="ARBA" id="ARBA00004651"/>
    </source>
</evidence>
<organism evidence="9 10">
    <name type="scientific">Cohnella terricola</name>
    <dbReference type="NCBI Taxonomy" id="1289167"/>
    <lineage>
        <taxon>Bacteria</taxon>
        <taxon>Bacillati</taxon>
        <taxon>Bacillota</taxon>
        <taxon>Bacilli</taxon>
        <taxon>Bacillales</taxon>
        <taxon>Paenibacillaceae</taxon>
        <taxon>Cohnella</taxon>
    </lineage>
</organism>
<comment type="caution">
    <text evidence="9">The sequence shown here is derived from an EMBL/GenBank/DDBJ whole genome shotgun (WGS) entry which is preliminary data.</text>
</comment>
<dbReference type="GO" id="GO:0005886">
    <property type="term" value="C:plasma membrane"/>
    <property type="evidence" value="ECO:0007669"/>
    <property type="project" value="UniProtKB-SubCell"/>
</dbReference>
<feature type="transmembrane region" description="Helical" evidence="7">
    <location>
        <begin position="486"/>
        <end position="504"/>
    </location>
</feature>
<comment type="subcellular location">
    <subcellularLocation>
        <location evidence="1">Cell membrane</location>
        <topology evidence="1">Multi-pass membrane protein</topology>
    </subcellularLocation>
</comment>
<dbReference type="GO" id="GO:0022857">
    <property type="term" value="F:transmembrane transporter activity"/>
    <property type="evidence" value="ECO:0007669"/>
    <property type="project" value="TreeGrafter"/>
</dbReference>
<dbReference type="AlphaFoldDB" id="A0A559JSS1"/>
<evidence type="ECO:0000313" key="10">
    <source>
        <dbReference type="Proteomes" id="UP000316330"/>
    </source>
</evidence>
<feature type="domain" description="ABC3 transporter permease C-terminal" evidence="8">
    <location>
        <begin position="314"/>
        <end position="427"/>
    </location>
</feature>
<accession>A0A559JSS1</accession>
<comment type="similarity">
    <text evidence="6">Belongs to the ABC-4 integral membrane protein family.</text>
</comment>
<feature type="transmembrane region" description="Helical" evidence="7">
    <location>
        <begin position="448"/>
        <end position="466"/>
    </location>
</feature>
<evidence type="ECO:0000256" key="3">
    <source>
        <dbReference type="ARBA" id="ARBA00022692"/>
    </source>
</evidence>
<feature type="transmembrane region" description="Helical" evidence="7">
    <location>
        <begin position="305"/>
        <end position="329"/>
    </location>
</feature>
<dbReference type="InterPro" id="IPR050250">
    <property type="entry name" value="Macrolide_Exporter_MacB"/>
</dbReference>
<evidence type="ECO:0000313" key="9">
    <source>
        <dbReference type="EMBL" id="TVY02932.1"/>
    </source>
</evidence>
<keyword evidence="2" id="KW-1003">Cell membrane</keyword>
<evidence type="ECO:0000256" key="4">
    <source>
        <dbReference type="ARBA" id="ARBA00022989"/>
    </source>
</evidence>
<evidence type="ECO:0000256" key="2">
    <source>
        <dbReference type="ARBA" id="ARBA00022475"/>
    </source>
</evidence>
<evidence type="ECO:0000259" key="8">
    <source>
        <dbReference type="Pfam" id="PF02687"/>
    </source>
</evidence>
<proteinExistence type="inferred from homology"/>
<name>A0A559JSS1_9BACL</name>
<sequence length="964" mass="107684">MALLVMILRKMVQNKWLVSSLFFGILLSVAVVGTMPIYSEAILTRMLVKDLETFQKDKGIYPGQHWSLMGFYNEAPDQRASKIDEMDRFMADNVGPGFGVPIQEFVRERRTRSVKFVQEGGTVLKKNPPTATLRSLTGLEQHIRLVDGRLPSGVPVNGIYETLVTQQALSNFKIVLNQVFTLNDDSIVGTVKIKPVGVFSKRQDDDPYFRTPSLVDLNTAFIVDEDLFDREFIRGNKVPVASSGWYFVLDYSKMELGNVKGFLETDKEIRAKIKSMVISTQIEFGAPAIDTIQKYFERSKQLSKLMWSLNVPVLIMLGFYMFMVSNLIVDRQKNEIAILRSRGAARWQIVASFAIEGALLCAVAWISGPFIGVGLTKVLGASNGFLEFVQRSRMTVHLNDQAFLYGGVAAAVSFLMMLVPVMLATRVSIVGHKQQLARMQRTPFWHKAYLDVLALAVSLYGLYTFRNRLKDLQSLGLNSDDLNLDPLQFVMPALFVIGSGLLLLRLYPYALRLIYWVGRKWWPPSLYATLIQVGRSNGQYQFLMVFLIMTIAIGVFSAGAARTINANNEDRIRYSHGAEFILQSQWANDKPASWSPSGPPVFGGSPGNDEASTSKVIHYLEPSFEPYRKLDGVEEAAKVFVKPKAVFSVGNEQGTATLIGIESDDFGRTAWFPNHLLDYPLYEYMNLIASDSRAVLISRTLAEQRNLKKGDTINVGWDKVNSQPFVVFGIIDYFPTFNPNPPIGSINASDKNAKNNAPMLIVGNLGRIQFQLALEPYQVWLKMKPGYSTEELYESIEKQKLPITSIVNTKEDLVKAKNDPFLLALNGILTLGFIISITVSFIGFLLYWILSLKGRTLQNGIMRAIGLSLRQLIAMLTLEQLLTSGTAILIGVTVGNLASRLFVPNFQIAFNPGSLVPPFKVAFAAIDFIRLYSIVGFMLAIGLAILSFMLSRIRVHQALKLGED</sequence>
<dbReference type="RefSeq" id="WP_144698423.1">
    <property type="nucleotide sequence ID" value="NZ_VNJJ01000002.1"/>
</dbReference>
<gene>
    <name evidence="9" type="ORF">FPZ45_03295</name>
</gene>
<feature type="transmembrane region" description="Helical" evidence="7">
    <location>
        <begin position="402"/>
        <end position="427"/>
    </location>
</feature>
<dbReference type="PANTHER" id="PTHR30572:SF4">
    <property type="entry name" value="ABC TRANSPORTER PERMEASE YTRF"/>
    <property type="match status" value="1"/>
</dbReference>
<keyword evidence="5 7" id="KW-0472">Membrane</keyword>
<evidence type="ECO:0000256" key="6">
    <source>
        <dbReference type="ARBA" id="ARBA00038076"/>
    </source>
</evidence>
<evidence type="ECO:0000256" key="7">
    <source>
        <dbReference type="SAM" id="Phobius"/>
    </source>
</evidence>
<dbReference type="OrthoDB" id="51951at2"/>